<dbReference type="GO" id="GO:0004252">
    <property type="term" value="F:serine-type endopeptidase activity"/>
    <property type="evidence" value="ECO:0007669"/>
    <property type="project" value="InterPro"/>
</dbReference>
<accession>A0A512J0A4</accession>
<dbReference type="EMBL" id="BSPK01000034">
    <property type="protein sequence ID" value="GLS64120.1"/>
    <property type="molecule type" value="Genomic_DNA"/>
</dbReference>
<keyword evidence="5" id="KW-1185">Reference proteome</keyword>
<comment type="caution">
    <text evidence="2">The sequence shown here is derived from an EMBL/GenBank/DDBJ whole genome shotgun (WGS) entry which is preliminary data.</text>
</comment>
<dbReference type="Gene3D" id="2.40.10.10">
    <property type="entry name" value="Trypsin-like serine proteases"/>
    <property type="match status" value="1"/>
</dbReference>
<evidence type="ECO:0000313" key="4">
    <source>
        <dbReference type="Proteomes" id="UP000321960"/>
    </source>
</evidence>
<evidence type="ECO:0000313" key="2">
    <source>
        <dbReference type="EMBL" id="GEP03372.1"/>
    </source>
</evidence>
<evidence type="ECO:0000313" key="3">
    <source>
        <dbReference type="EMBL" id="GLS64120.1"/>
    </source>
</evidence>
<dbReference type="EMBL" id="BJZU01000020">
    <property type="protein sequence ID" value="GEP03372.1"/>
    <property type="molecule type" value="Genomic_DNA"/>
</dbReference>
<dbReference type="GO" id="GO:0006508">
    <property type="term" value="P:proteolysis"/>
    <property type="evidence" value="ECO:0007669"/>
    <property type="project" value="InterPro"/>
</dbReference>
<dbReference type="PROSITE" id="PS00134">
    <property type="entry name" value="TRYPSIN_HIS"/>
    <property type="match status" value="1"/>
</dbReference>
<gene>
    <name evidence="3" type="ORF">GCM10007888_25010</name>
    <name evidence="2" type="ORF">MOX02_14100</name>
</gene>
<dbReference type="InterPro" id="IPR001254">
    <property type="entry name" value="Trypsin_dom"/>
</dbReference>
<dbReference type="InterPro" id="IPR009003">
    <property type="entry name" value="Peptidase_S1_PA"/>
</dbReference>
<evidence type="ECO:0000259" key="1">
    <source>
        <dbReference type="PROSITE" id="PS50240"/>
    </source>
</evidence>
<dbReference type="Proteomes" id="UP000321960">
    <property type="component" value="Unassembled WGS sequence"/>
</dbReference>
<dbReference type="PRINTS" id="PR00722">
    <property type="entry name" value="CHYMOTRYPSIN"/>
</dbReference>
<feature type="domain" description="Peptidase S1" evidence="1">
    <location>
        <begin position="51"/>
        <end position="257"/>
    </location>
</feature>
<dbReference type="SMART" id="SM00020">
    <property type="entry name" value="Tryp_SPc"/>
    <property type="match status" value="1"/>
</dbReference>
<sequence length="282" mass="28651">MTRALTAMPVRAAGAIRLSLASSPLGRLRLPAHLAAGLLACLTATLPARAIDGGASPGRRDALAQATVGIGTVTRPDDTYRLTRCSGVLIGTDLVLTAAHCLNGDPLGAIVMFYRGSAAVRPVYTARVVARYSPDPGELSASAAGITLADLSLDIAVLRLSAPVRDRVPVPLAASPQRVPAALRMAGVGLSRRGAGHLRTARLVPLAATSTGLTIARVDGARVCVGDSGGPVVAQDRRGLFVWGVASAVITSRAPCGSLVVVAPAAQVFGARAERRLAATGP</sequence>
<dbReference type="InterPro" id="IPR001314">
    <property type="entry name" value="Peptidase_S1A"/>
</dbReference>
<dbReference type="PANTHER" id="PTHR24258:SF140">
    <property type="entry name" value="BCDNA.GH08420-RELATED"/>
    <property type="match status" value="1"/>
</dbReference>
<organism evidence="2 4">
    <name type="scientific">Methylobacterium oxalidis</name>
    <dbReference type="NCBI Taxonomy" id="944322"/>
    <lineage>
        <taxon>Bacteria</taxon>
        <taxon>Pseudomonadati</taxon>
        <taxon>Pseudomonadota</taxon>
        <taxon>Alphaproteobacteria</taxon>
        <taxon>Hyphomicrobiales</taxon>
        <taxon>Methylobacteriaceae</taxon>
        <taxon>Methylobacterium</taxon>
    </lineage>
</organism>
<reference evidence="5" key="2">
    <citation type="journal article" date="2019" name="Int. J. Syst. Evol. Microbiol.">
        <title>The Global Catalogue of Microorganisms (GCM) 10K type strain sequencing project: providing services to taxonomists for standard genome sequencing and annotation.</title>
        <authorList>
            <consortium name="The Broad Institute Genomics Platform"/>
            <consortium name="The Broad Institute Genome Sequencing Center for Infectious Disease"/>
            <person name="Wu L."/>
            <person name="Ma J."/>
        </authorList>
    </citation>
    <scope>NUCLEOTIDE SEQUENCE [LARGE SCALE GENOMIC DNA]</scope>
    <source>
        <strain evidence="5">NBRC 107715</strain>
    </source>
</reference>
<dbReference type="InterPro" id="IPR043504">
    <property type="entry name" value="Peptidase_S1_PA_chymotrypsin"/>
</dbReference>
<proteinExistence type="predicted"/>
<reference evidence="3" key="1">
    <citation type="journal article" date="2014" name="Int. J. Syst. Evol. Microbiol.">
        <title>Complete genome of a new Firmicutes species belonging to the dominant human colonic microbiota ('Ruminococcus bicirculans') reveals two chromosomes and a selective capacity to utilize plant glucans.</title>
        <authorList>
            <consortium name="NISC Comparative Sequencing Program"/>
            <person name="Wegmann U."/>
            <person name="Louis P."/>
            <person name="Goesmann A."/>
            <person name="Henrissat B."/>
            <person name="Duncan S.H."/>
            <person name="Flint H.J."/>
        </authorList>
    </citation>
    <scope>NUCLEOTIDE SEQUENCE</scope>
    <source>
        <strain evidence="3">NBRC 107715</strain>
    </source>
</reference>
<dbReference type="SUPFAM" id="SSF50494">
    <property type="entry name" value="Trypsin-like serine proteases"/>
    <property type="match status" value="1"/>
</dbReference>
<evidence type="ECO:0000313" key="5">
    <source>
        <dbReference type="Proteomes" id="UP001156856"/>
    </source>
</evidence>
<reference evidence="3" key="4">
    <citation type="submission" date="2023-01" db="EMBL/GenBank/DDBJ databases">
        <title>Draft genome sequence of Methylobacterium oxalidis strain NBRC 107715.</title>
        <authorList>
            <person name="Sun Q."/>
            <person name="Mori K."/>
        </authorList>
    </citation>
    <scope>NUCLEOTIDE SEQUENCE</scope>
    <source>
        <strain evidence="3">NBRC 107715</strain>
    </source>
</reference>
<dbReference type="Pfam" id="PF00089">
    <property type="entry name" value="Trypsin"/>
    <property type="match status" value="1"/>
</dbReference>
<reference evidence="2 4" key="3">
    <citation type="submission" date="2019-07" db="EMBL/GenBank/DDBJ databases">
        <title>Whole genome shotgun sequence of Methylobacterium oxalidis NBRC 107715.</title>
        <authorList>
            <person name="Hosoyama A."/>
            <person name="Uohara A."/>
            <person name="Ohji S."/>
            <person name="Ichikawa N."/>
        </authorList>
    </citation>
    <scope>NUCLEOTIDE SEQUENCE [LARGE SCALE GENOMIC DNA]</scope>
    <source>
        <strain evidence="2 4">NBRC 107715</strain>
    </source>
</reference>
<dbReference type="PROSITE" id="PS50240">
    <property type="entry name" value="TRYPSIN_DOM"/>
    <property type="match status" value="1"/>
</dbReference>
<dbReference type="PANTHER" id="PTHR24258">
    <property type="entry name" value="SERINE PROTEASE-RELATED"/>
    <property type="match status" value="1"/>
</dbReference>
<protein>
    <recommendedName>
        <fullName evidence="1">Peptidase S1 domain-containing protein</fullName>
    </recommendedName>
</protein>
<dbReference type="RefSeq" id="WP_238179091.1">
    <property type="nucleotide sequence ID" value="NZ_BJZU01000020.1"/>
</dbReference>
<dbReference type="Proteomes" id="UP001156856">
    <property type="component" value="Unassembled WGS sequence"/>
</dbReference>
<name>A0A512J0A4_9HYPH</name>
<dbReference type="InterPro" id="IPR018114">
    <property type="entry name" value="TRYPSIN_HIS"/>
</dbReference>
<dbReference type="AlphaFoldDB" id="A0A512J0A4"/>